<name>A0A518K8A9_9BACT</name>
<accession>A0A518K8A9</accession>
<proteinExistence type="predicted"/>
<keyword evidence="2" id="KW-1185">Reference proteome</keyword>
<protein>
    <submittedName>
        <fullName evidence="1">Uncharacterized protein</fullName>
    </submittedName>
</protein>
<dbReference type="EMBL" id="CP036349">
    <property type="protein sequence ID" value="QDV74024.1"/>
    <property type="molecule type" value="Genomic_DNA"/>
</dbReference>
<dbReference type="Proteomes" id="UP000316426">
    <property type="component" value="Chromosome"/>
</dbReference>
<evidence type="ECO:0000313" key="1">
    <source>
        <dbReference type="EMBL" id="QDV74024.1"/>
    </source>
</evidence>
<dbReference type="SUPFAM" id="SSF49478">
    <property type="entry name" value="Cna protein B-type domain"/>
    <property type="match status" value="1"/>
</dbReference>
<dbReference type="KEGG" id="bmei:Spa11_22230"/>
<organism evidence="1 2">
    <name type="scientific">Botrimarina mediterranea</name>
    <dbReference type="NCBI Taxonomy" id="2528022"/>
    <lineage>
        <taxon>Bacteria</taxon>
        <taxon>Pseudomonadati</taxon>
        <taxon>Planctomycetota</taxon>
        <taxon>Planctomycetia</taxon>
        <taxon>Pirellulales</taxon>
        <taxon>Lacipirellulaceae</taxon>
        <taxon>Botrimarina</taxon>
    </lineage>
</organism>
<dbReference type="Gene3D" id="2.60.40.1120">
    <property type="entry name" value="Carboxypeptidase-like, regulatory domain"/>
    <property type="match status" value="1"/>
</dbReference>
<reference evidence="1 2" key="1">
    <citation type="submission" date="2019-02" db="EMBL/GenBank/DDBJ databases">
        <title>Deep-cultivation of Planctomycetes and their phenomic and genomic characterization uncovers novel biology.</title>
        <authorList>
            <person name="Wiegand S."/>
            <person name="Jogler M."/>
            <person name="Boedeker C."/>
            <person name="Pinto D."/>
            <person name="Vollmers J."/>
            <person name="Rivas-Marin E."/>
            <person name="Kohn T."/>
            <person name="Peeters S.H."/>
            <person name="Heuer A."/>
            <person name="Rast P."/>
            <person name="Oberbeckmann S."/>
            <person name="Bunk B."/>
            <person name="Jeske O."/>
            <person name="Meyerdierks A."/>
            <person name="Storesund J.E."/>
            <person name="Kallscheuer N."/>
            <person name="Luecker S."/>
            <person name="Lage O.M."/>
            <person name="Pohl T."/>
            <person name="Merkel B.J."/>
            <person name="Hornburger P."/>
            <person name="Mueller R.-W."/>
            <person name="Bruemmer F."/>
            <person name="Labrenz M."/>
            <person name="Spormann A.M."/>
            <person name="Op den Camp H."/>
            <person name="Overmann J."/>
            <person name="Amann R."/>
            <person name="Jetten M.S.M."/>
            <person name="Mascher T."/>
            <person name="Medema M.H."/>
            <person name="Devos D.P."/>
            <person name="Kaster A.-K."/>
            <person name="Ovreas L."/>
            <person name="Rohde M."/>
            <person name="Galperin M.Y."/>
            <person name="Jogler C."/>
        </authorList>
    </citation>
    <scope>NUCLEOTIDE SEQUENCE [LARGE SCALE GENOMIC DNA]</scope>
    <source>
        <strain evidence="1 2">Spa11</strain>
    </source>
</reference>
<dbReference type="RefSeq" id="WP_197529905.1">
    <property type="nucleotide sequence ID" value="NZ_CP036349.1"/>
</dbReference>
<sequence>MTQQTPATNSRSLFAWLLAGVAAALVGVLAAVVLCLQTMEHQQLIACWTDHLHTPLIADNLAARNDKQSLCAAAYFDVQGTSIDALAKGLVDQHADSQVIYISAYATRGRDGEVLLLTEDFDPLTARNGVAFEALLRRIESDPTPKLLVLDLSWELAEGLAGMLPCDIGREVHERLRATPLKNCLTLVSCAAGESPTRIEGVGRTTFGYFFEMGLAGAADSCNESHITDGRVTALELANYVTERVTRWSRRHGAETQSPKTYHHGDTDLTLAPARRAELVSAKSQTPEPYPDWLVEGWRRRDSWKASGEAFVIPRLVKRYEAELIEAESRWRWGVIANHSERWETNCRTVLQEIESAQKRLAATPVVSLAQLTTPANQDYLQAWLAWFAATDKQAAAGVFSSAVDGASYTDLAQAAALAIAESGEQLRDGLIIATDELARRSSSPHFIEVADLRMLAEVAKKRSDAETSTLAEFLRVATLRSQVGADYDLPAALVAELDIANQNRQSAWAALVSPGFASLNDARAYNRQAMRGYQAIVSRQRLYHRAQLSVDRALDTLPSMAPLLRVLSRDRNDWTAALRYTDQLLSMLQAKTGQNDDAIDATTGRLEQRLERLTQIASVEAVALLADEVRDGDAKRAQLADALLATPLLAADERATLVSALREAAAQTAALLYAFAHEPHGVEASNGLPPSFQEATRTEDLAKWEAEMALATLRLARLSQVGPKRVSDALCSPAELRMAIKDAQVADLSRLSPSELRCACFVLPPRPFQPLLDKQEQTPTLVGEIAQREAWARRYASRIFDAAKDLQAPSPYLDLARRLDANVATKTAWLRVNGATDGTPVSLAGFSSSEPTVSLPVRVDHSADESPIIEVLQPADCLRIRQEVRRVPSGSEVQLTLQLRDDATVVQQLATHGVLLRVRRGDVVTHRRIATPGVASVSPVELLVEIAGVSIPWSDRIELPPTSGPTPLRLIAVNHSDRCISLQAEVDTGVTLHAETQIEAGSEKPLIFAPLAPPAEGAATAEVLPSLAVTLRDGAAELMKGTAVLGVAEPASYLRLRDARYVNDGVTAPRLRFIVERLEASPSPISLLWTVANERSQRGPVVRGGTLAATLTTDSPVATLEAEVATGIGSLQKLNAVATINGVVGALTFTSDSQIGTRSSVLKRSTKPILQLVAPTMIASGSPLPYSIDTQSTPKGVKLEVTLVPASSSGSALSAATHRYPTARRHAVSMTAPSKPGDMTVVSTIGAWDGEFDSMGLSGHWRVVAVAIDEDGVIVARSNAEVMIDGEAPSRVDLTTQTPLVAGKPAGFRIDAADDLSGVDSVRLYLGYPIENAPPADAKPIVAAPLAGEPGAWSAALPMPAATTAVVTVEVTDRVGKVRNKTQQLVLIDEATAALGSVAGTVVEGVLPQPNLTVELRDPQQQPVASSKTDAKGAFHFAGVKPGKYLVWSIKAASQRVDAAAVDVQAGAEAKVDLRLSF</sequence>
<gene>
    <name evidence="1" type="ORF">Spa11_22230</name>
</gene>
<evidence type="ECO:0000313" key="2">
    <source>
        <dbReference type="Proteomes" id="UP000316426"/>
    </source>
</evidence>